<feature type="transmembrane region" description="Helical" evidence="1">
    <location>
        <begin position="108"/>
        <end position="129"/>
    </location>
</feature>
<evidence type="ECO:0000256" key="1">
    <source>
        <dbReference type="SAM" id="Phobius"/>
    </source>
</evidence>
<dbReference type="Proteomes" id="UP000597762">
    <property type="component" value="Unassembled WGS sequence"/>
</dbReference>
<sequence>MIFTLFPLYVILFFSAYIMTMGMIGMIFSSTVSFLFSVFYRDLLSHTLFYGSLSSDILDDIPSSLFYISFLCLLLMMTGYRDDVSTSSLFYAMSLFSAYIMTGYRDDINFSLPSSILCLFLSYILLTGYRDDIKHTPSLFYAMSLFSAYIMTGYRDDILPLSSLFYAMSLFSVYIMTGYRDDIPLFPLFYGIHVSFLCFSFL</sequence>
<proteinExistence type="predicted"/>
<comment type="caution">
    <text evidence="2">The sequence shown here is derived from an EMBL/GenBank/DDBJ whole genome shotgun (WGS) entry which is preliminary data.</text>
</comment>
<organism evidence="2 3">
    <name type="scientific">Acanthosepion pharaonis</name>
    <name type="common">Pharaoh cuttlefish</name>
    <name type="synonym">Sepia pharaonis</name>
    <dbReference type="NCBI Taxonomy" id="158019"/>
    <lineage>
        <taxon>Eukaryota</taxon>
        <taxon>Metazoa</taxon>
        <taxon>Spiralia</taxon>
        <taxon>Lophotrochozoa</taxon>
        <taxon>Mollusca</taxon>
        <taxon>Cephalopoda</taxon>
        <taxon>Coleoidea</taxon>
        <taxon>Decapodiformes</taxon>
        <taxon>Sepiida</taxon>
        <taxon>Sepiina</taxon>
        <taxon>Sepiidae</taxon>
        <taxon>Acanthosepion</taxon>
    </lineage>
</organism>
<accession>A0A812DE59</accession>
<dbReference type="AlphaFoldDB" id="A0A812DE59"/>
<keyword evidence="1" id="KW-1133">Transmembrane helix</keyword>
<feature type="transmembrane region" description="Helical" evidence="1">
    <location>
        <begin position="158"/>
        <end position="177"/>
    </location>
</feature>
<protein>
    <submittedName>
        <fullName evidence="2">Uncharacterized protein</fullName>
    </submittedName>
</protein>
<dbReference type="EMBL" id="CAHIKZ030003077">
    <property type="protein sequence ID" value="CAE1295910.1"/>
    <property type="molecule type" value="Genomic_DNA"/>
</dbReference>
<name>A0A812DE59_ACAPH</name>
<keyword evidence="1" id="KW-0472">Membrane</keyword>
<evidence type="ECO:0000313" key="2">
    <source>
        <dbReference type="EMBL" id="CAE1295910.1"/>
    </source>
</evidence>
<keyword evidence="3" id="KW-1185">Reference proteome</keyword>
<evidence type="ECO:0000313" key="3">
    <source>
        <dbReference type="Proteomes" id="UP000597762"/>
    </source>
</evidence>
<keyword evidence="1" id="KW-0812">Transmembrane</keyword>
<feature type="transmembrane region" description="Helical" evidence="1">
    <location>
        <begin position="6"/>
        <end position="36"/>
    </location>
</feature>
<gene>
    <name evidence="2" type="ORF">SPHA_51153</name>
</gene>
<feature type="transmembrane region" description="Helical" evidence="1">
    <location>
        <begin position="84"/>
        <end position="101"/>
    </location>
</feature>
<reference evidence="2" key="1">
    <citation type="submission" date="2021-01" db="EMBL/GenBank/DDBJ databases">
        <authorList>
            <person name="Li R."/>
            <person name="Bekaert M."/>
        </authorList>
    </citation>
    <scope>NUCLEOTIDE SEQUENCE</scope>
    <source>
        <strain evidence="2">Farmed</strain>
    </source>
</reference>
<feature type="transmembrane region" description="Helical" evidence="1">
    <location>
        <begin position="57"/>
        <end position="78"/>
    </location>
</feature>